<dbReference type="AlphaFoldDB" id="A0A8H3TPY8"/>
<evidence type="ECO:0000259" key="2">
    <source>
        <dbReference type="Pfam" id="PF13298"/>
    </source>
</evidence>
<feature type="domain" description="DNA ligase D 3'-phosphoesterase" evidence="2">
    <location>
        <begin position="169"/>
        <end position="287"/>
    </location>
</feature>
<protein>
    <recommendedName>
        <fullName evidence="2">DNA ligase D 3'-phosphoesterase domain-containing protein</fullName>
    </recommendedName>
</protein>
<dbReference type="PANTHER" id="PTHR39465:SF1">
    <property type="entry name" value="DNA LIGASE D 3'-PHOSPHOESTERASE DOMAIN-CONTAINING PROTEIN"/>
    <property type="match status" value="1"/>
</dbReference>
<dbReference type="Pfam" id="PF13298">
    <property type="entry name" value="LigD_N"/>
    <property type="match status" value="1"/>
</dbReference>
<evidence type="ECO:0000313" key="4">
    <source>
        <dbReference type="Proteomes" id="UP000620104"/>
    </source>
</evidence>
<evidence type="ECO:0000313" key="3">
    <source>
        <dbReference type="EMBL" id="GHJ85072.1"/>
    </source>
</evidence>
<evidence type="ECO:0000256" key="1">
    <source>
        <dbReference type="SAM" id="MobiDB-lite"/>
    </source>
</evidence>
<feature type="region of interest" description="Disordered" evidence="1">
    <location>
        <begin position="48"/>
        <end position="85"/>
    </location>
</feature>
<dbReference type="OrthoDB" id="2588098at2759"/>
<feature type="compositionally biased region" description="Basic and acidic residues" evidence="1">
    <location>
        <begin position="267"/>
        <end position="279"/>
    </location>
</feature>
<feature type="region of interest" description="Disordered" evidence="1">
    <location>
        <begin position="253"/>
        <end position="279"/>
    </location>
</feature>
<accession>A0A8H3TPY8</accession>
<organism evidence="3 4">
    <name type="scientific">Naganishia liquefaciens</name>
    <dbReference type="NCBI Taxonomy" id="104408"/>
    <lineage>
        <taxon>Eukaryota</taxon>
        <taxon>Fungi</taxon>
        <taxon>Dikarya</taxon>
        <taxon>Basidiomycota</taxon>
        <taxon>Agaricomycotina</taxon>
        <taxon>Tremellomycetes</taxon>
        <taxon>Filobasidiales</taxon>
        <taxon>Filobasidiaceae</taxon>
        <taxon>Naganishia</taxon>
    </lineage>
</organism>
<proteinExistence type="predicted"/>
<dbReference type="PANTHER" id="PTHR39465">
    <property type="entry name" value="DNA LIGASE D, 3'-PHOSPHOESTERASE DOMAIN"/>
    <property type="match status" value="1"/>
</dbReference>
<gene>
    <name evidence="3" type="ORF">NliqN6_1474</name>
</gene>
<comment type="caution">
    <text evidence="3">The sequence shown here is derived from an EMBL/GenBank/DDBJ whole genome shotgun (WGS) entry which is preliminary data.</text>
</comment>
<name>A0A8H3TPY8_9TREE</name>
<reference evidence="3" key="1">
    <citation type="submission" date="2020-07" db="EMBL/GenBank/DDBJ databases">
        <title>Draft Genome Sequence of a Deep-Sea Yeast, Naganishia (Cryptococcus) liquefaciens strain N6.</title>
        <authorList>
            <person name="Han Y.W."/>
            <person name="Kajitani R."/>
            <person name="Morimoto H."/>
            <person name="Parhat M."/>
            <person name="Tsubouchi H."/>
            <person name="Bakenova O."/>
            <person name="Ogata M."/>
            <person name="Argunhan B."/>
            <person name="Aoki R."/>
            <person name="Kajiwara S."/>
            <person name="Itoh T."/>
            <person name="Iwasaki H."/>
        </authorList>
    </citation>
    <scope>NUCLEOTIDE SEQUENCE</scope>
    <source>
        <strain evidence="3">N6</strain>
    </source>
</reference>
<sequence>MSTLSRVQKTAGTLIHRASTSSLLVVRPLMLAAAISDELARKRRRAEASSAISPIQQTGSADPSLSRSETATTLEEGTTRTAVERTRHRMRRHTPYGPIPIKFGQTLGEQITEIQREHHKVASHDYFLTALENRDKVEGPKEPTGIWGFDKADVDQFPVLRKRNFFCIQHHSATAMHYDLRLQVDGGTFSWAVPKGFMGLHRLREPNHQAIQTPVHPISYTLHQGSDGKVFKNRRGGTQLWDVGEYVIDAMESRDAGSPEPSSQDDPTGKHEEDKLRHAIYGRRFEQDRKGARQHKKPAIHITLKNGRKARCMTNHSFVIRKINDEYDSRGHTKASQVYHLFKAFLLPMLSQSQWMIQLPHGVGEHQYPPDADKSIIDGRTLTEICDADIVNWVPQPKEVALAEEPDLA</sequence>
<keyword evidence="4" id="KW-1185">Reference proteome</keyword>
<feature type="compositionally biased region" description="Low complexity" evidence="1">
    <location>
        <begin position="69"/>
        <end position="81"/>
    </location>
</feature>
<dbReference type="InterPro" id="IPR014144">
    <property type="entry name" value="LigD_PE_domain"/>
</dbReference>
<dbReference type="EMBL" id="BLZA01000010">
    <property type="protein sequence ID" value="GHJ85072.1"/>
    <property type="molecule type" value="Genomic_DNA"/>
</dbReference>
<feature type="compositionally biased region" description="Polar residues" evidence="1">
    <location>
        <begin position="54"/>
        <end position="68"/>
    </location>
</feature>
<dbReference type="Proteomes" id="UP000620104">
    <property type="component" value="Unassembled WGS sequence"/>
</dbReference>